<dbReference type="EMBL" id="JABCKI010005801">
    <property type="protein sequence ID" value="KAG5637829.1"/>
    <property type="molecule type" value="Genomic_DNA"/>
</dbReference>
<dbReference type="Proteomes" id="UP000717328">
    <property type="component" value="Unassembled WGS sequence"/>
</dbReference>
<evidence type="ECO:0000256" key="5">
    <source>
        <dbReference type="ARBA" id="ARBA00023128"/>
    </source>
</evidence>
<name>A0A9P7K675_9AGAR</name>
<dbReference type="PANTHER" id="PTHR12810">
    <property type="entry name" value="MITOCHONDRIAL 28S RIBOSOMAL PROTEIN S29"/>
    <property type="match status" value="1"/>
</dbReference>
<comment type="similarity">
    <text evidence="2">Belongs to the mitochondrion-specific ribosomal protein mS29 family.</text>
</comment>
<comment type="subcellular location">
    <subcellularLocation>
        <location evidence="1">Mitochondrion</location>
    </subcellularLocation>
</comment>
<dbReference type="Pfam" id="PF10236">
    <property type="entry name" value="DAP3"/>
    <property type="match status" value="1"/>
</dbReference>
<evidence type="ECO:0000256" key="1">
    <source>
        <dbReference type="ARBA" id="ARBA00004173"/>
    </source>
</evidence>
<keyword evidence="6" id="KW-0687">Ribonucleoprotein</keyword>
<feature type="region of interest" description="Disordered" evidence="8">
    <location>
        <begin position="25"/>
        <end position="62"/>
    </location>
</feature>
<accession>A0A9P7K675</accession>
<evidence type="ECO:0000256" key="4">
    <source>
        <dbReference type="ARBA" id="ARBA00022980"/>
    </source>
</evidence>
<reference evidence="9" key="1">
    <citation type="submission" date="2021-02" db="EMBL/GenBank/DDBJ databases">
        <authorList>
            <person name="Nieuwenhuis M."/>
            <person name="Van De Peppel L.J.J."/>
        </authorList>
    </citation>
    <scope>NUCLEOTIDE SEQUENCE</scope>
    <source>
        <strain evidence="9">D49</strain>
    </source>
</reference>
<proteinExistence type="inferred from homology"/>
<evidence type="ECO:0000256" key="8">
    <source>
        <dbReference type="SAM" id="MobiDB-lite"/>
    </source>
</evidence>
<comment type="caution">
    <text evidence="9">The sequence shown here is derived from an EMBL/GenBank/DDBJ whole genome shotgun (WGS) entry which is preliminary data.</text>
</comment>
<dbReference type="PANTHER" id="PTHR12810:SF0">
    <property type="entry name" value="SMALL RIBOSOMAL SUBUNIT PROTEIN MS29"/>
    <property type="match status" value="1"/>
</dbReference>
<gene>
    <name evidence="9" type="ORF">H0H81_003100</name>
</gene>
<evidence type="ECO:0000313" key="9">
    <source>
        <dbReference type="EMBL" id="KAG5637829.1"/>
    </source>
</evidence>
<dbReference type="OrthoDB" id="274828at2759"/>
<evidence type="ECO:0000256" key="3">
    <source>
        <dbReference type="ARBA" id="ARBA00022946"/>
    </source>
</evidence>
<reference evidence="9" key="2">
    <citation type="submission" date="2021-10" db="EMBL/GenBank/DDBJ databases">
        <title>Phylogenomics reveals ancestral predisposition of the termite-cultivated fungus Termitomyces towards a domesticated lifestyle.</title>
        <authorList>
            <person name="Auxier B."/>
            <person name="Grum-Grzhimaylo A."/>
            <person name="Cardenas M.E."/>
            <person name="Lodge J.D."/>
            <person name="Laessoe T."/>
            <person name="Pedersen O."/>
            <person name="Smith M.E."/>
            <person name="Kuyper T.W."/>
            <person name="Franco-Molano E.A."/>
            <person name="Baroni T.J."/>
            <person name="Aanen D.K."/>
        </authorList>
    </citation>
    <scope>NUCLEOTIDE SEQUENCE</scope>
    <source>
        <strain evidence="9">D49</strain>
    </source>
</reference>
<dbReference type="GO" id="GO:0003735">
    <property type="term" value="F:structural constituent of ribosome"/>
    <property type="evidence" value="ECO:0007669"/>
    <property type="project" value="TreeGrafter"/>
</dbReference>
<evidence type="ECO:0000313" key="10">
    <source>
        <dbReference type="Proteomes" id="UP000717328"/>
    </source>
</evidence>
<evidence type="ECO:0000256" key="6">
    <source>
        <dbReference type="ARBA" id="ARBA00023274"/>
    </source>
</evidence>
<dbReference type="SUPFAM" id="SSF52540">
    <property type="entry name" value="P-loop containing nucleoside triphosphate hydrolases"/>
    <property type="match status" value="1"/>
</dbReference>
<dbReference type="GO" id="GO:0005763">
    <property type="term" value="C:mitochondrial small ribosomal subunit"/>
    <property type="evidence" value="ECO:0007669"/>
    <property type="project" value="TreeGrafter"/>
</dbReference>
<keyword evidence="3" id="KW-0809">Transit peptide</keyword>
<keyword evidence="4" id="KW-0689">Ribosomal protein</keyword>
<dbReference type="AlphaFoldDB" id="A0A9P7K675"/>
<evidence type="ECO:0000256" key="7">
    <source>
        <dbReference type="ARBA" id="ARBA00035140"/>
    </source>
</evidence>
<keyword evidence="10" id="KW-1185">Reference proteome</keyword>
<dbReference type="InterPro" id="IPR019368">
    <property type="entry name" value="Ribosomal_mS29"/>
</dbReference>
<protein>
    <recommendedName>
        <fullName evidence="7">Small ribosomal subunit protein mS29</fullName>
    </recommendedName>
</protein>
<organism evidence="9 10">
    <name type="scientific">Sphagnurus paluster</name>
    <dbReference type="NCBI Taxonomy" id="117069"/>
    <lineage>
        <taxon>Eukaryota</taxon>
        <taxon>Fungi</taxon>
        <taxon>Dikarya</taxon>
        <taxon>Basidiomycota</taxon>
        <taxon>Agaricomycotina</taxon>
        <taxon>Agaricomycetes</taxon>
        <taxon>Agaricomycetidae</taxon>
        <taxon>Agaricales</taxon>
        <taxon>Tricholomatineae</taxon>
        <taxon>Lyophyllaceae</taxon>
        <taxon>Sphagnurus</taxon>
    </lineage>
</organism>
<sequence>MLAGVARAGPSYPLLQQNVLRSGATPAVQQRRHMAKVAPTKSDKQRSAGFSRKNVKRDATGAVIPEKKEKSLGAFKPLAVTNLTHQTPGMVGKAAEFPTIDNDPARIYGLPKKMLLEFRILSKPCSVVRDITVQSAQMLDEAKNKSSLETRVVLTGRQGCGKSFLMLQLVEHCIMNDWIVLYIPRAVKLVDSTTPHEYDLRTRTYFQPAFSFQTLQRLQAANHAKLTALTTHKKHIFEKREVPLGTNLSDLINVALKDPPLAPLILEAVMSELSIQTKSPVLFAVDDFQALYCRTAYRDPHFVPIRPHHLSLPRLILDFASGKRSFAKGAFVGAITNSDTVYKLPLELKDALELPHEHFRTPYDKRSRTLVEYTTGLKPIRVPDQLSVTEAASLFEVWKDDKALVSSMYDEVFLSKYTESSGNARDFVWKGLLRTLES</sequence>
<dbReference type="InterPro" id="IPR027417">
    <property type="entry name" value="P-loop_NTPase"/>
</dbReference>
<evidence type="ECO:0000256" key="2">
    <source>
        <dbReference type="ARBA" id="ARBA00009863"/>
    </source>
</evidence>
<keyword evidence="5" id="KW-0496">Mitochondrion</keyword>